<dbReference type="InterPro" id="IPR018392">
    <property type="entry name" value="LysM"/>
</dbReference>
<feature type="region of interest" description="Disordered" evidence="1">
    <location>
        <begin position="209"/>
        <end position="230"/>
    </location>
</feature>
<dbReference type="SUPFAM" id="SSF54106">
    <property type="entry name" value="LysM domain"/>
    <property type="match status" value="2"/>
</dbReference>
<evidence type="ECO:0000256" key="2">
    <source>
        <dbReference type="SAM" id="SignalP"/>
    </source>
</evidence>
<feature type="signal peptide" evidence="2">
    <location>
        <begin position="1"/>
        <end position="32"/>
    </location>
</feature>
<dbReference type="InterPro" id="IPR036779">
    <property type="entry name" value="LysM_dom_sf"/>
</dbReference>
<feature type="chain" id="PRO_5006415614" evidence="2">
    <location>
        <begin position="33"/>
        <end position="316"/>
    </location>
</feature>
<evidence type="ECO:0000313" key="4">
    <source>
        <dbReference type="EMBL" id="KRM87175.1"/>
    </source>
</evidence>
<dbReference type="Proteomes" id="UP000051789">
    <property type="component" value="Unassembled WGS sequence"/>
</dbReference>
<dbReference type="GO" id="GO:0016787">
    <property type="term" value="F:hydrolase activity"/>
    <property type="evidence" value="ECO:0007669"/>
    <property type="project" value="UniProtKB-KW"/>
</dbReference>
<feature type="domain" description="LysM" evidence="3">
    <location>
        <begin position="99"/>
        <end position="143"/>
    </location>
</feature>
<dbReference type="STRING" id="1423810.FD19_GL001329"/>
<dbReference type="PANTHER" id="PTHR33734">
    <property type="entry name" value="LYSM DOMAIN-CONTAINING GPI-ANCHORED PROTEIN 2"/>
    <property type="match status" value="1"/>
</dbReference>
<gene>
    <name evidence="4" type="ORF">FD19_GL001329</name>
</gene>
<protein>
    <submittedName>
        <fullName evidence="4">Cell wall-associated hydrolase</fullName>
    </submittedName>
</protein>
<reference evidence="4 5" key="1">
    <citation type="journal article" date="2015" name="Genome Announc.">
        <title>Expanding the biotechnology potential of lactobacilli through comparative genomics of 213 strains and associated genera.</title>
        <authorList>
            <person name="Sun Z."/>
            <person name="Harris H.M."/>
            <person name="McCann A."/>
            <person name="Guo C."/>
            <person name="Argimon S."/>
            <person name="Zhang W."/>
            <person name="Yang X."/>
            <person name="Jeffery I.B."/>
            <person name="Cooney J.C."/>
            <person name="Kagawa T.F."/>
            <person name="Liu W."/>
            <person name="Song Y."/>
            <person name="Salvetti E."/>
            <person name="Wrobel A."/>
            <person name="Rasinkangas P."/>
            <person name="Parkhill J."/>
            <person name="Rea M.C."/>
            <person name="O'Sullivan O."/>
            <person name="Ritari J."/>
            <person name="Douillard F.P."/>
            <person name="Paul Ross R."/>
            <person name="Yang R."/>
            <person name="Briner A.E."/>
            <person name="Felis G.E."/>
            <person name="de Vos W.M."/>
            <person name="Barrangou R."/>
            <person name="Klaenhammer T.R."/>
            <person name="Caufield P.W."/>
            <person name="Cui Y."/>
            <person name="Zhang H."/>
            <person name="O'Toole P.W."/>
        </authorList>
    </citation>
    <scope>NUCLEOTIDE SEQUENCE [LARGE SCALE GENOMIC DNA]</scope>
    <source>
        <strain evidence="4 5">DSM 22698</strain>
    </source>
</reference>
<name>A0A0R2C6M4_9LACO</name>
<accession>A0A0R2C6M4</accession>
<dbReference type="PATRIC" id="fig|1423810.4.peg.1365"/>
<comment type="caution">
    <text evidence="4">The sequence shown here is derived from an EMBL/GenBank/DDBJ whole genome shotgun (WGS) entry which is preliminary data.</text>
</comment>
<dbReference type="Pfam" id="PF01476">
    <property type="entry name" value="LysM"/>
    <property type="match status" value="2"/>
</dbReference>
<feature type="compositionally biased region" description="Low complexity" evidence="1">
    <location>
        <begin position="209"/>
        <end position="227"/>
    </location>
</feature>
<dbReference type="PROSITE" id="PS51782">
    <property type="entry name" value="LYSM"/>
    <property type="match status" value="2"/>
</dbReference>
<dbReference type="PANTHER" id="PTHR33734:SF22">
    <property type="entry name" value="MEMBRANE-BOUND LYTIC MUREIN TRANSGLYCOSYLASE D"/>
    <property type="match status" value="1"/>
</dbReference>
<keyword evidence="2" id="KW-0732">Signal</keyword>
<evidence type="ECO:0000259" key="3">
    <source>
        <dbReference type="PROSITE" id="PS51782"/>
    </source>
</evidence>
<organism evidence="4 5">
    <name type="scientific">Lacticaseibacillus thailandensis DSM 22698 = JCM 13996</name>
    <dbReference type="NCBI Taxonomy" id="1423810"/>
    <lineage>
        <taxon>Bacteria</taxon>
        <taxon>Bacillati</taxon>
        <taxon>Bacillota</taxon>
        <taxon>Bacilli</taxon>
        <taxon>Lactobacillales</taxon>
        <taxon>Lactobacillaceae</taxon>
        <taxon>Lacticaseibacillus</taxon>
    </lineage>
</organism>
<keyword evidence="5" id="KW-1185">Reference proteome</keyword>
<dbReference type="Gene3D" id="3.10.350.10">
    <property type="entry name" value="LysM domain"/>
    <property type="match status" value="2"/>
</dbReference>
<dbReference type="CDD" id="cd00118">
    <property type="entry name" value="LysM"/>
    <property type="match status" value="2"/>
</dbReference>
<evidence type="ECO:0000313" key="5">
    <source>
        <dbReference type="Proteomes" id="UP000051789"/>
    </source>
</evidence>
<feature type="domain" description="LysM" evidence="3">
    <location>
        <begin position="38"/>
        <end position="82"/>
    </location>
</feature>
<dbReference type="EMBL" id="AYZK01000003">
    <property type="protein sequence ID" value="KRM87175.1"/>
    <property type="molecule type" value="Genomic_DNA"/>
</dbReference>
<keyword evidence="4" id="KW-0378">Hydrolase</keyword>
<evidence type="ECO:0000256" key="1">
    <source>
        <dbReference type="SAM" id="MobiDB-lite"/>
    </source>
</evidence>
<dbReference type="RefSeq" id="WP_082619517.1">
    <property type="nucleotide sequence ID" value="NZ_AYZK01000003.1"/>
</dbReference>
<dbReference type="GO" id="GO:0008932">
    <property type="term" value="F:lytic endotransglycosylase activity"/>
    <property type="evidence" value="ECO:0007669"/>
    <property type="project" value="TreeGrafter"/>
</dbReference>
<proteinExistence type="predicted"/>
<dbReference type="AlphaFoldDB" id="A0A0R2C6M4"/>
<dbReference type="SMART" id="SM00257">
    <property type="entry name" value="LysM"/>
    <property type="match status" value="2"/>
</dbReference>
<sequence>MIIKAANMKWIVSAAFAIVPATLLAQQSNVHAATNDNNTITVQAGDTLSQLAATHKTTVSKLVNANNIKDANFILTGQKLQLASAATSVASSAATTNVTSYTVQSGDTLSAIAAKFNVTLTNLVSYNHLANANTLTVGQKLSLVPTATSAASSAATSAATSSATSSVASSANSSVASSATSSAAPAASSAAPSAASSAASSVATTTTQAATTTSTTTANNSSNTTTTGSSRQMKLSFYDPAVMGSNMGYGGVAANLSVYPKGTRLKITLSNGTVWYRTVNDTGSFAYSNPNQLDVAMPSSQIPSAGILYASVQVIG</sequence>